<feature type="domain" description="SRCR" evidence="13">
    <location>
        <begin position="518"/>
        <end position="619"/>
    </location>
</feature>
<dbReference type="Pfam" id="PF00530">
    <property type="entry name" value="SRCR"/>
    <property type="match status" value="7"/>
</dbReference>
<dbReference type="Proteomes" id="UP000007879">
    <property type="component" value="Unassembled WGS sequence"/>
</dbReference>
<feature type="disulfide bond" evidence="10">
    <location>
        <begin position="354"/>
        <end position="364"/>
    </location>
</feature>
<dbReference type="PANTHER" id="PTHR19331:SF465">
    <property type="entry name" value="EGG PEPTIDE SPERACT RECEPTOR"/>
    <property type="match status" value="1"/>
</dbReference>
<dbReference type="PROSITE" id="PS00420">
    <property type="entry name" value="SRCR_1"/>
    <property type="match status" value="1"/>
</dbReference>
<proteinExistence type="predicted"/>
<keyword evidence="9" id="KW-0325">Glycoprotein</keyword>
<dbReference type="SMART" id="SM00202">
    <property type="entry name" value="SR"/>
    <property type="match status" value="7"/>
</dbReference>
<evidence type="ECO:0000256" key="9">
    <source>
        <dbReference type="ARBA" id="ARBA00023180"/>
    </source>
</evidence>
<feature type="disulfide bond" evidence="10">
    <location>
        <begin position="3"/>
        <end position="13"/>
    </location>
</feature>
<keyword evidence="3" id="KW-0732">Signal</keyword>
<comment type="subcellular location">
    <subcellularLocation>
        <location evidence="1">Membrane</location>
        <topology evidence="1">Single-pass membrane protein</topology>
    </subcellularLocation>
</comment>
<feature type="compositionally biased region" description="Acidic residues" evidence="11">
    <location>
        <begin position="942"/>
        <end position="951"/>
    </location>
</feature>
<keyword evidence="5 12" id="KW-1133">Transmembrane helix</keyword>
<evidence type="ECO:0000256" key="4">
    <source>
        <dbReference type="ARBA" id="ARBA00022737"/>
    </source>
</evidence>
<feature type="domain" description="SRCR" evidence="13">
    <location>
        <begin position="393"/>
        <end position="498"/>
    </location>
</feature>
<evidence type="ECO:0000313" key="15">
    <source>
        <dbReference type="Proteomes" id="UP000007879"/>
    </source>
</evidence>
<feature type="compositionally biased region" description="Polar residues" evidence="11">
    <location>
        <begin position="919"/>
        <end position="931"/>
    </location>
</feature>
<feature type="transmembrane region" description="Helical" evidence="12">
    <location>
        <begin position="879"/>
        <end position="905"/>
    </location>
</feature>
<accession>A0AAN0IKH4</accession>
<dbReference type="Gene3D" id="3.10.250.10">
    <property type="entry name" value="SRCR-like domain"/>
    <property type="match status" value="7"/>
</dbReference>
<keyword evidence="6 12" id="KW-0472">Membrane</keyword>
<dbReference type="GO" id="GO:0016020">
    <property type="term" value="C:membrane"/>
    <property type="evidence" value="ECO:0007669"/>
    <property type="project" value="UniProtKB-SubCell"/>
</dbReference>
<feature type="region of interest" description="Disordered" evidence="11">
    <location>
        <begin position="913"/>
        <end position="951"/>
    </location>
</feature>
<evidence type="ECO:0000256" key="3">
    <source>
        <dbReference type="ARBA" id="ARBA00022729"/>
    </source>
</evidence>
<evidence type="ECO:0000256" key="1">
    <source>
        <dbReference type="ARBA" id="ARBA00004167"/>
    </source>
</evidence>
<dbReference type="PRINTS" id="PR00258">
    <property type="entry name" value="SPERACTRCPTR"/>
</dbReference>
<dbReference type="GeneID" id="100637913"/>
<protein>
    <recommendedName>
        <fullName evidence="13">SRCR domain-containing protein</fullName>
    </recommendedName>
</protein>
<feature type="disulfide bond" evidence="10">
    <location>
        <begin position="243"/>
        <end position="253"/>
    </location>
</feature>
<dbReference type="KEGG" id="aqu:100637913"/>
<evidence type="ECO:0000256" key="2">
    <source>
        <dbReference type="ARBA" id="ARBA00022692"/>
    </source>
</evidence>
<comment type="caution">
    <text evidence="10">Lacks conserved residue(s) required for the propagation of feature annotation.</text>
</comment>
<evidence type="ECO:0000256" key="10">
    <source>
        <dbReference type="PROSITE-ProRule" id="PRU00196"/>
    </source>
</evidence>
<feature type="domain" description="SRCR" evidence="13">
    <location>
        <begin position="42"/>
        <end position="147"/>
    </location>
</feature>
<dbReference type="FunFam" id="3.10.250.10:FF:000032">
    <property type="entry name" value="Si:dkey-14d8.20"/>
    <property type="match status" value="1"/>
</dbReference>
<evidence type="ECO:0000259" key="13">
    <source>
        <dbReference type="PROSITE" id="PS50287"/>
    </source>
</evidence>
<dbReference type="FunFam" id="3.10.250.10:FF:000007">
    <property type="entry name" value="Soluble scavenger receptor cysteine-rich domain-containing protein SSC5D"/>
    <property type="match status" value="1"/>
</dbReference>
<dbReference type="AlphaFoldDB" id="A0AAN0IKH4"/>
<dbReference type="FunFam" id="3.10.250.10:FF:000016">
    <property type="entry name" value="Scavenger receptor cysteine-rich protein type 12"/>
    <property type="match status" value="2"/>
</dbReference>
<dbReference type="PANTHER" id="PTHR19331">
    <property type="entry name" value="SCAVENGER RECEPTOR DOMAIN-CONTAINING"/>
    <property type="match status" value="1"/>
</dbReference>
<keyword evidence="4" id="KW-0677">Repeat</keyword>
<dbReference type="SUPFAM" id="SSF56487">
    <property type="entry name" value="SRCR-like"/>
    <property type="match status" value="7"/>
</dbReference>
<feature type="domain" description="SRCR" evidence="13">
    <location>
        <begin position="174"/>
        <end position="274"/>
    </location>
</feature>
<feature type="disulfide bond" evidence="10">
    <location>
        <begin position="808"/>
        <end position="818"/>
    </location>
</feature>
<feature type="disulfide bond" evidence="10">
    <location>
        <begin position="463"/>
        <end position="473"/>
    </location>
</feature>
<feature type="domain" description="SRCR" evidence="13">
    <location>
        <begin position="738"/>
        <end position="842"/>
    </location>
</feature>
<dbReference type="RefSeq" id="XP_011402845.1">
    <property type="nucleotide sequence ID" value="XM_011404543.2"/>
</dbReference>
<feature type="disulfide bond" evidence="10">
    <location>
        <begin position="699"/>
        <end position="709"/>
    </location>
</feature>
<dbReference type="InterPro" id="IPR001190">
    <property type="entry name" value="SRCR"/>
</dbReference>
<dbReference type="EnsemblMetazoa" id="XM_011404543.2">
    <property type="protein sequence ID" value="XP_011402845.1"/>
    <property type="gene ID" value="LOC100637913"/>
</dbReference>
<name>A0AAN0IKH4_AMPQE</name>
<sequence length="977" mass="106945">MACFGWENTISYCGKLSIPNFNCSQHDTAGLTCKDDCQNGEVKLIGGKYSNEGTVLVCYNNLWGLISDTAWSDGDARVVCNSLGHSDGTATPITGSYYGKPNLIVHFRHVSCFGQEMDIIQCSKTTLSFTNGKLALSTDEVAGVDCIYDEPSDCIPTPDWVNTQGADCTPNGNVRVQGSQEAGTGRLEYCYNGYWSPFCNLDPVAASVACKQLGFTNYTAASIVPTTSFGVMQNFSLFYNITCDGNETSLSQCTVHTSECTPWCPHTNIAIRCFNPGMCTDGETRLVDGILENEGRIEICYNGVWGTVCDQGWDKTDGHVLCTQLGYAEREPIVFPNSFFGAGYYPIVYSHFACGGWETDLADCDRQVYPQSNCSRDHVAGALCGYDCNNGDTRLVGSEHSYEGTIEICYDHIWGLISDSGWSIKDAEVVCRQLGYETQGTISYDSSYFGKPNKTIHLANVTCIGTEDTLNDCTRTSISLQDGKNMIESTNVAGVRCYVPDHCVVPPPENDFCTHGQIRLTGGRPTYAEGNLEYCYHGSWSLFCYLGAQEAVVACRQLGYTKYEITAVFNDGRFGLSTVSSLFQNFSCSNAPTAMSLSECDIIDSCQSTCSFPISLRCYESTDCQDGDVRLVNGTSSVSGRLEVCKNKIWGGVCGSSFDDKDAYVVCRELTYGLSDPYVFTDSHFGDGNGIILYSNFQCTGFEGGLVDCPKQQYGTFVCPPNAVVGIICRDDCTDYDVRLVGGESPYEGTVEVCNYHSWGQVLDSGWSNKEAQVICNQLNYNNSEAVGLIGSYYGKANRHIQLVDVACNGTEFNIGACNSVLLTPEEIARYNRSHVAGVNCRPVNETPSESPSPIVSCELMPSSETLDSKSCHWLCSSIVLVIVAIVLIVSIAINISCAFCLVLMKRKGSKKKNRRSPTRMNFASLQTQSEFPKGVENPISDVDDENPYDLGDDLYTGEVADYEEMDSKKLYKINKK</sequence>
<dbReference type="InterPro" id="IPR036772">
    <property type="entry name" value="SRCR-like_dom_sf"/>
</dbReference>
<feature type="domain" description="SRCR" evidence="13">
    <location>
        <begin position="1"/>
        <end position="34"/>
    </location>
</feature>
<evidence type="ECO:0000256" key="5">
    <source>
        <dbReference type="ARBA" id="ARBA00022989"/>
    </source>
</evidence>
<organism evidence="14 15">
    <name type="scientific">Amphimedon queenslandica</name>
    <name type="common">Sponge</name>
    <dbReference type="NCBI Taxonomy" id="400682"/>
    <lineage>
        <taxon>Eukaryota</taxon>
        <taxon>Metazoa</taxon>
        <taxon>Porifera</taxon>
        <taxon>Demospongiae</taxon>
        <taxon>Heteroscleromorpha</taxon>
        <taxon>Haplosclerida</taxon>
        <taxon>Niphatidae</taxon>
        <taxon>Amphimedon</taxon>
    </lineage>
</organism>
<evidence type="ECO:0000256" key="8">
    <source>
        <dbReference type="ARBA" id="ARBA00023170"/>
    </source>
</evidence>
<evidence type="ECO:0000256" key="12">
    <source>
        <dbReference type="SAM" id="Phobius"/>
    </source>
</evidence>
<evidence type="ECO:0000256" key="11">
    <source>
        <dbReference type="SAM" id="MobiDB-lite"/>
    </source>
</evidence>
<keyword evidence="7 10" id="KW-1015">Disulfide bond</keyword>
<reference evidence="15" key="1">
    <citation type="journal article" date="2010" name="Nature">
        <title>The Amphimedon queenslandica genome and the evolution of animal complexity.</title>
        <authorList>
            <person name="Srivastava M."/>
            <person name="Simakov O."/>
            <person name="Chapman J."/>
            <person name="Fahey B."/>
            <person name="Gauthier M.E."/>
            <person name="Mitros T."/>
            <person name="Richards G.S."/>
            <person name="Conaco C."/>
            <person name="Dacre M."/>
            <person name="Hellsten U."/>
            <person name="Larroux C."/>
            <person name="Putnam N.H."/>
            <person name="Stanke M."/>
            <person name="Adamska M."/>
            <person name="Darling A."/>
            <person name="Degnan S.M."/>
            <person name="Oakley T.H."/>
            <person name="Plachetzki D.C."/>
            <person name="Zhai Y."/>
            <person name="Adamski M."/>
            <person name="Calcino A."/>
            <person name="Cummins S.F."/>
            <person name="Goodstein D.M."/>
            <person name="Harris C."/>
            <person name="Jackson D.J."/>
            <person name="Leys S.P."/>
            <person name="Shu S."/>
            <person name="Woodcroft B.J."/>
            <person name="Vervoort M."/>
            <person name="Kosik K.S."/>
            <person name="Manning G."/>
            <person name="Degnan B.M."/>
            <person name="Rokhsar D.S."/>
        </authorList>
    </citation>
    <scope>NUCLEOTIDE SEQUENCE [LARGE SCALE GENOMIC DNA]</scope>
</reference>
<dbReference type="PROSITE" id="PS50287">
    <property type="entry name" value="SRCR_2"/>
    <property type="match status" value="8"/>
</dbReference>
<evidence type="ECO:0000313" key="14">
    <source>
        <dbReference type="EnsemblMetazoa" id="XP_011402845.1"/>
    </source>
</evidence>
<feature type="disulfide bond" evidence="10">
    <location>
        <begin position="112"/>
        <end position="122"/>
    </location>
</feature>
<keyword evidence="8" id="KW-0675">Receptor</keyword>
<feature type="domain" description="SRCR" evidence="13">
    <location>
        <begin position="284"/>
        <end position="385"/>
    </location>
</feature>
<evidence type="ECO:0000256" key="7">
    <source>
        <dbReference type="ARBA" id="ARBA00023157"/>
    </source>
</evidence>
<keyword evidence="2 12" id="KW-0812">Transmembrane</keyword>
<keyword evidence="15" id="KW-1185">Reference proteome</keyword>
<feature type="domain" description="SRCR" evidence="13">
    <location>
        <begin position="629"/>
        <end position="730"/>
    </location>
</feature>
<evidence type="ECO:0000256" key="6">
    <source>
        <dbReference type="ARBA" id="ARBA00023136"/>
    </source>
</evidence>
<reference evidence="14" key="2">
    <citation type="submission" date="2024-06" db="UniProtKB">
        <authorList>
            <consortium name="EnsemblMetazoa"/>
        </authorList>
    </citation>
    <scope>IDENTIFICATION</scope>
</reference>